<dbReference type="PANTHER" id="PTHR24104">
    <property type="entry name" value="E3 UBIQUITIN-PROTEIN LIGASE NHLRC1-RELATED"/>
    <property type="match status" value="1"/>
</dbReference>
<reference evidence="4" key="1">
    <citation type="journal article" date="2008" name="Nature">
        <title>The amphioxus genome and the evolution of the chordate karyotype.</title>
        <authorList>
            <consortium name="US DOE Joint Genome Institute (JGI-PGF)"/>
            <person name="Putnam N.H."/>
            <person name="Butts T."/>
            <person name="Ferrier D.E.K."/>
            <person name="Furlong R.F."/>
            <person name="Hellsten U."/>
            <person name="Kawashima T."/>
            <person name="Robinson-Rechavi M."/>
            <person name="Shoguchi E."/>
            <person name="Terry A."/>
            <person name="Yu J.-K."/>
            <person name="Benito-Gutierrez E.L."/>
            <person name="Dubchak I."/>
            <person name="Garcia-Fernandez J."/>
            <person name="Gibson-Brown J.J."/>
            <person name="Grigoriev I.V."/>
            <person name="Horton A.C."/>
            <person name="de Jong P.J."/>
            <person name="Jurka J."/>
            <person name="Kapitonov V.V."/>
            <person name="Kohara Y."/>
            <person name="Kuroki Y."/>
            <person name="Lindquist E."/>
            <person name="Lucas S."/>
            <person name="Osoegawa K."/>
            <person name="Pennacchio L.A."/>
            <person name="Salamov A.A."/>
            <person name="Satou Y."/>
            <person name="Sauka-Spengler T."/>
            <person name="Schmutz J."/>
            <person name="Shin-I T."/>
            <person name="Toyoda A."/>
            <person name="Bronner-Fraser M."/>
            <person name="Fujiyama A."/>
            <person name="Holland L.Z."/>
            <person name="Holland P.W.H."/>
            <person name="Satoh N."/>
            <person name="Rokhsar D.S."/>
        </authorList>
    </citation>
    <scope>NUCLEOTIDE SEQUENCE [LARGE SCALE GENOMIC DNA]</scope>
    <source>
        <strain evidence="4">S238N-H82</strain>
        <tissue evidence="4">Testes</tissue>
    </source>
</reference>
<dbReference type="SUPFAM" id="SSF101898">
    <property type="entry name" value="NHL repeat"/>
    <property type="match status" value="1"/>
</dbReference>
<feature type="compositionally biased region" description="Polar residues" evidence="3">
    <location>
        <begin position="1"/>
        <end position="10"/>
    </location>
</feature>
<feature type="region of interest" description="Disordered" evidence="3">
    <location>
        <begin position="1"/>
        <end position="30"/>
    </location>
</feature>
<dbReference type="PANTHER" id="PTHR24104:SF50">
    <property type="entry name" value="SMP-30_GLUCONOLACTONASE_LRE-LIKE REGION DOMAIN-CONTAINING PROTEIN"/>
    <property type="match status" value="1"/>
</dbReference>
<keyword evidence="1" id="KW-0677">Repeat</keyword>
<dbReference type="InterPro" id="IPR011042">
    <property type="entry name" value="6-blade_b-propeller_TolB-like"/>
</dbReference>
<gene>
    <name evidence="4" type="ORF">BRAFLDRAFT_73038</name>
</gene>
<feature type="compositionally biased region" description="Polar residues" evidence="3">
    <location>
        <begin position="161"/>
        <end position="172"/>
    </location>
</feature>
<organism>
    <name type="scientific">Branchiostoma floridae</name>
    <name type="common">Florida lancelet</name>
    <name type="synonym">Amphioxus</name>
    <dbReference type="NCBI Taxonomy" id="7739"/>
    <lineage>
        <taxon>Eukaryota</taxon>
        <taxon>Metazoa</taxon>
        <taxon>Chordata</taxon>
        <taxon>Cephalochordata</taxon>
        <taxon>Leptocardii</taxon>
        <taxon>Amphioxiformes</taxon>
        <taxon>Branchiostomatidae</taxon>
        <taxon>Branchiostoma</taxon>
    </lineage>
</organism>
<dbReference type="EMBL" id="GG666456">
    <property type="protein sequence ID" value="EEN69143.1"/>
    <property type="molecule type" value="Genomic_DNA"/>
</dbReference>
<protein>
    <recommendedName>
        <fullName evidence="5">SMP-30/Gluconolactonase/LRE-like region domain-containing protein</fullName>
    </recommendedName>
</protein>
<dbReference type="PROSITE" id="PS51125">
    <property type="entry name" value="NHL"/>
    <property type="match status" value="1"/>
</dbReference>
<sequence>MEAMNNTADDSGTGHENHDKTDLSHIRNPSESKYIYDTKGCNADNFEQYHLQDACRKETLAPAYQSAGDVDDASVDRLDVQVNDVNDQGETVEQVGTRPDAITEQSKNAEGYYINESKSENEAIANRLDVQIQKANNVNEAEGTDQSRPDTNIEQPRYSESCDQNKAETTAASDDECIRPYAAVYHEQDGETNGEQDAQPYAVTYIEQDEHHENQTPTGRSANNPQSENRVVTNDDYIRPYAVGYQRDAETNGDQEDVYDVQPYAVAYDEREGQHENQTPTGRSVNPQSVCGQPNASSESVDGKGDRLLPNPMYSENALRPNPMYGGNALRPNPMYGGNALRPNPMYGGNALRPNPMYGGNALRPNPMYAPNAAQPGAGEGKRNKVFERTKIVFGGEEPGKLSGPKAVVVSPSNAIFVLDTSKRQVQVYDMTGAYLYRLPDEEATKGVEVTDIAMDREHLWLVGNRDYSIRSGFVIRFTKTGQPLGEVLNPSFLNNSFYGIAVDTLRDHVIVTELWSGYSEVKVLHFNGSVARRFRTEPGLQYPGRVAVGREGNVFVSDYSSKQRVFAYNETGHYLFDFGGDDIGGGQEIEITDICTDSSGHVLVGTGPGGTVEMFTQDGRYVRRAAAGMFRADGVAVAPGGQLVVTSYENNTVTVFSHY</sequence>
<feature type="compositionally biased region" description="Basic and acidic residues" evidence="3">
    <location>
        <begin position="12"/>
        <end position="30"/>
    </location>
</feature>
<dbReference type="Gene3D" id="2.120.10.30">
    <property type="entry name" value="TolB, C-terminal domain"/>
    <property type="match status" value="1"/>
</dbReference>
<dbReference type="InterPro" id="IPR001258">
    <property type="entry name" value="NHL_repeat"/>
</dbReference>
<dbReference type="eggNOG" id="KOG2177">
    <property type="taxonomic scope" value="Eukaryota"/>
</dbReference>
<proteinExistence type="predicted"/>
<name>C3XR25_BRAFL</name>
<evidence type="ECO:0000256" key="3">
    <source>
        <dbReference type="SAM" id="MobiDB-lite"/>
    </source>
</evidence>
<evidence type="ECO:0000256" key="2">
    <source>
        <dbReference type="PROSITE-ProRule" id="PRU00504"/>
    </source>
</evidence>
<feature type="region of interest" description="Disordered" evidence="3">
    <location>
        <begin position="210"/>
        <end position="238"/>
    </location>
</feature>
<dbReference type="AlphaFoldDB" id="C3XR25"/>
<feature type="compositionally biased region" description="Polar residues" evidence="3">
    <location>
        <begin position="276"/>
        <end position="300"/>
    </location>
</feature>
<feature type="region of interest" description="Disordered" evidence="3">
    <location>
        <begin position="271"/>
        <end position="321"/>
    </location>
</feature>
<dbReference type="InParanoid" id="C3XR25"/>
<feature type="repeat" description="NHL" evidence="2">
    <location>
        <begin position="391"/>
        <end position="432"/>
    </location>
</feature>
<feature type="region of interest" description="Disordered" evidence="3">
    <location>
        <begin position="137"/>
        <end position="174"/>
    </location>
</feature>
<dbReference type="InterPro" id="IPR050952">
    <property type="entry name" value="TRIM-NHL_E3_ligases"/>
</dbReference>
<evidence type="ECO:0008006" key="5">
    <source>
        <dbReference type="Google" id="ProtNLM"/>
    </source>
</evidence>
<feature type="compositionally biased region" description="Polar residues" evidence="3">
    <location>
        <begin position="137"/>
        <end position="154"/>
    </location>
</feature>
<feature type="compositionally biased region" description="Polar residues" evidence="3">
    <location>
        <begin position="215"/>
        <end position="232"/>
    </location>
</feature>
<evidence type="ECO:0000313" key="4">
    <source>
        <dbReference type="EMBL" id="EEN69143.1"/>
    </source>
</evidence>
<evidence type="ECO:0000256" key="1">
    <source>
        <dbReference type="ARBA" id="ARBA00022737"/>
    </source>
</evidence>
<accession>C3XR25</accession>